<organism evidence="1">
    <name type="scientific">marine sediment metagenome</name>
    <dbReference type="NCBI Taxonomy" id="412755"/>
    <lineage>
        <taxon>unclassified sequences</taxon>
        <taxon>metagenomes</taxon>
        <taxon>ecological metagenomes</taxon>
    </lineage>
</organism>
<reference evidence="1" key="1">
    <citation type="submission" date="2013-11" db="EMBL/GenBank/DDBJ databases">
        <title>Microbial diversity, functional groups and degradation webs in Northern and Southern Mediterranean and Red Sea marine crude oil polluted sites.</title>
        <authorList>
            <person name="Daffonchio D."/>
            <person name="Mapelli F."/>
            <person name="Ferrer M."/>
            <person name="Richter M."/>
            <person name="Cherif A."/>
            <person name="Malkawi H.I."/>
            <person name="Yakimov M.M."/>
            <person name="Abdel-Fattah Y.R."/>
            <person name="Blaghen M."/>
            <person name="Golyshin P.N."/>
            <person name="Kalogerakis N."/>
            <person name="Boon N."/>
            <person name="Magagnini M."/>
            <person name="Fava F."/>
        </authorList>
    </citation>
    <scope>NUCLEOTIDE SEQUENCE</scope>
</reference>
<name>A0A1B6NY02_9ZZZZ</name>
<evidence type="ECO:0000313" key="1">
    <source>
        <dbReference type="EMBL" id="KTF08258.1"/>
    </source>
</evidence>
<protein>
    <submittedName>
        <fullName evidence="1">Uncharacterized protein</fullName>
    </submittedName>
</protein>
<sequence length="35" mass="4137">MFLFLPLDFQMLFLHVEPCLNLIAQDALLLPYDLE</sequence>
<proteinExistence type="predicted"/>
<dbReference type="AlphaFoldDB" id="A0A1B6NY02"/>
<accession>A0A1B6NY02</accession>
<dbReference type="EMBL" id="AYSL01000062">
    <property type="protein sequence ID" value="KTF08258.1"/>
    <property type="molecule type" value="Genomic_DNA"/>
</dbReference>
<comment type="caution">
    <text evidence="1">The sequence shown here is derived from an EMBL/GenBank/DDBJ whole genome shotgun (WGS) entry which is preliminary data.</text>
</comment>
<gene>
    <name evidence="1" type="ORF">MGSAQ_000245</name>
</gene>